<feature type="binding site" evidence="5">
    <location>
        <position position="141"/>
    </location>
    <ligand>
        <name>GTP</name>
        <dbReference type="ChEBI" id="CHEBI:37565"/>
    </ligand>
</feature>
<evidence type="ECO:0000256" key="5">
    <source>
        <dbReference type="HAMAP-Rule" id="MF_00909"/>
    </source>
</evidence>
<protein>
    <recommendedName>
        <fullName evidence="5 6">Cell division protein FtsZ</fullName>
    </recommendedName>
</protein>
<evidence type="ECO:0000259" key="8">
    <source>
        <dbReference type="SMART" id="SM00865"/>
    </source>
</evidence>
<keyword evidence="2 5" id="KW-0547">Nucleotide-binding</keyword>
<feature type="domain" description="Tubulin/FtsZ 2-layer sandwich" evidence="8">
    <location>
        <begin position="204"/>
        <end position="327"/>
    </location>
</feature>
<proteinExistence type="inferred from homology"/>
<reference evidence="9" key="1">
    <citation type="submission" date="2024-03" db="EMBL/GenBank/DDBJ databases">
        <title>Complete genome sequence of Mycoplasma gypis type strain B1/T1.</title>
        <authorList>
            <person name="Spergser J."/>
        </authorList>
    </citation>
    <scope>NUCLEOTIDE SEQUENCE [LARGE SCALE GENOMIC DNA]</scope>
    <source>
        <strain evidence="9">B1/T1</strain>
    </source>
</reference>
<dbReference type="SUPFAM" id="SSF55307">
    <property type="entry name" value="Tubulin C-terminal domain-like"/>
    <property type="match status" value="1"/>
</dbReference>
<dbReference type="InterPro" id="IPR036525">
    <property type="entry name" value="Tubulin/FtsZ_GTPase_sf"/>
</dbReference>
<name>A0ABZ2RUX9_9BACT</name>
<dbReference type="EMBL" id="CP148066">
    <property type="protein sequence ID" value="WXL28114.1"/>
    <property type="molecule type" value="Genomic_DNA"/>
</dbReference>
<comment type="similarity">
    <text evidence="1 5">Belongs to the FtsZ family.</text>
</comment>
<sequence length="383" mass="41089">MDNKELSTIANIKVIGVGGAGNNSIKSLINIVKVDGVDYIAINTDKQALKDISDQTICLQIGDERGRGAGANPEVGRQAAIESRDAIRDKIKGAELVIIAAGMGGGTGTGAAPEVAKIASEEGALTIAVVTMPFIFEGNKRMQSALSGIEELKKYVDGYIIVSNEKLLNAYGDLPVDDSWKYSNIALKQLIRSIIDITALPSYINLDFADLNNLIKSNPGELVVGIGVASGSDKSRVAVTNALKSPILESSILGATECIVHITIGKNGTLNDVNKVSETMREIIGNDVNMIFGYNSSQDQNNKEANDTITVTIIAAGIKPNTTKDTEQIHEEVNEKIKGSNLQYESSKTQEIMLNSSPSEYMKEFVSEDDHDYKSELSDVFGE</sequence>
<dbReference type="RefSeq" id="WP_205498440.1">
    <property type="nucleotide sequence ID" value="NZ_CP148066.1"/>
</dbReference>
<dbReference type="InterPro" id="IPR045061">
    <property type="entry name" value="FtsZ/CetZ"/>
</dbReference>
<dbReference type="InterPro" id="IPR003008">
    <property type="entry name" value="Tubulin_FtsZ_GTPase"/>
</dbReference>
<dbReference type="PANTHER" id="PTHR30314">
    <property type="entry name" value="CELL DIVISION PROTEIN FTSZ-RELATED"/>
    <property type="match status" value="1"/>
</dbReference>
<evidence type="ECO:0000256" key="6">
    <source>
        <dbReference type="NCBIfam" id="TIGR00065"/>
    </source>
</evidence>
<dbReference type="InterPro" id="IPR000158">
    <property type="entry name" value="Cell_div_FtsZ"/>
</dbReference>
<dbReference type="InterPro" id="IPR008280">
    <property type="entry name" value="Tub_FtsZ_C"/>
</dbReference>
<dbReference type="SMART" id="SM00865">
    <property type="entry name" value="Tubulin_C"/>
    <property type="match status" value="1"/>
</dbReference>
<evidence type="ECO:0000313" key="9">
    <source>
        <dbReference type="EMBL" id="WXL28114.1"/>
    </source>
</evidence>
<dbReference type="Pfam" id="PF00091">
    <property type="entry name" value="Tubulin"/>
    <property type="match status" value="1"/>
</dbReference>
<comment type="function">
    <text evidence="5">Essential cell division protein that forms a contractile ring structure (Z ring) at the future cell division site. The regulation of the ring assembly controls the timing and the location of cell division. One of the functions of the FtsZ ring is to recruit other cell division proteins to the septum to produce a new cell wall between the dividing cells. Binds GTP and shows GTPase activity.</text>
</comment>
<keyword evidence="10" id="KW-1185">Reference proteome</keyword>
<dbReference type="PRINTS" id="PR00423">
    <property type="entry name" value="CELLDVISFTSZ"/>
</dbReference>
<dbReference type="Gene3D" id="3.30.1330.20">
    <property type="entry name" value="Tubulin/FtsZ, C-terminal domain"/>
    <property type="match status" value="1"/>
</dbReference>
<dbReference type="SUPFAM" id="SSF52490">
    <property type="entry name" value="Tubulin nucleotide-binding domain-like"/>
    <property type="match status" value="1"/>
</dbReference>
<evidence type="ECO:0000256" key="4">
    <source>
        <dbReference type="ARBA" id="ARBA00023210"/>
    </source>
</evidence>
<keyword evidence="5" id="KW-0963">Cytoplasm</keyword>
<accession>A0ABZ2RUX9</accession>
<comment type="subunit">
    <text evidence="5">Homodimer. Polymerizes to form a dynamic ring structure in a strictly GTP-dependent manner. Interacts directly with several other division proteins.</text>
</comment>
<dbReference type="InterPro" id="IPR020805">
    <property type="entry name" value="Cell_div_FtsZ_CS"/>
</dbReference>
<feature type="binding site" evidence="5">
    <location>
        <begin position="106"/>
        <end position="108"/>
    </location>
    <ligand>
        <name>GTP</name>
        <dbReference type="ChEBI" id="CHEBI:37565"/>
    </ligand>
</feature>
<dbReference type="Pfam" id="PF12327">
    <property type="entry name" value="FtsZ_C"/>
    <property type="match status" value="1"/>
</dbReference>
<keyword evidence="5 9" id="KW-0132">Cell division</keyword>
<dbReference type="NCBIfam" id="TIGR00065">
    <property type="entry name" value="ftsZ"/>
    <property type="match status" value="1"/>
</dbReference>
<keyword evidence="5" id="KW-0131">Cell cycle</keyword>
<dbReference type="PROSITE" id="PS01134">
    <property type="entry name" value="FTSZ_1"/>
    <property type="match status" value="1"/>
</dbReference>
<dbReference type="Gene3D" id="3.40.50.1440">
    <property type="entry name" value="Tubulin/FtsZ, GTPase domain"/>
    <property type="match status" value="1"/>
</dbReference>
<feature type="binding site" evidence="5">
    <location>
        <position position="137"/>
    </location>
    <ligand>
        <name>GTP</name>
        <dbReference type="ChEBI" id="CHEBI:37565"/>
    </ligand>
</feature>
<evidence type="ECO:0000256" key="1">
    <source>
        <dbReference type="ARBA" id="ARBA00009690"/>
    </source>
</evidence>
<dbReference type="HAMAP" id="MF_00909">
    <property type="entry name" value="FtsZ"/>
    <property type="match status" value="1"/>
</dbReference>
<evidence type="ECO:0000259" key="7">
    <source>
        <dbReference type="SMART" id="SM00864"/>
    </source>
</evidence>
<gene>
    <name evidence="5 9" type="primary">ftsZ</name>
    <name evidence="9" type="ORF">WG616_01940</name>
</gene>
<dbReference type="InterPro" id="IPR037103">
    <property type="entry name" value="Tubulin/FtsZ-like_C"/>
</dbReference>
<organism evidence="9 10">
    <name type="scientific">[Mycoplasma] gypis</name>
    <dbReference type="NCBI Taxonomy" id="92404"/>
    <lineage>
        <taxon>Bacteria</taxon>
        <taxon>Bacillati</taxon>
        <taxon>Mycoplasmatota</taxon>
        <taxon>Mycoplasmoidales</taxon>
        <taxon>Metamycoplasmataceae</taxon>
        <taxon>Metamycoplasma</taxon>
    </lineage>
</organism>
<dbReference type="SMART" id="SM00864">
    <property type="entry name" value="Tubulin"/>
    <property type="match status" value="1"/>
</dbReference>
<dbReference type="InterPro" id="IPR018316">
    <property type="entry name" value="Tubulin/FtsZ_2-layer-sand-dom"/>
</dbReference>
<keyword evidence="4 5" id="KW-0717">Septation</keyword>
<evidence type="ECO:0000256" key="2">
    <source>
        <dbReference type="ARBA" id="ARBA00022741"/>
    </source>
</evidence>
<comment type="subcellular location">
    <subcellularLocation>
        <location evidence="5">Cytoplasm</location>
    </subcellularLocation>
    <text evidence="5">Assembles at midcell at the inner surface of the cytoplasmic membrane.</text>
</comment>
<feature type="binding site" evidence="5">
    <location>
        <begin position="19"/>
        <end position="23"/>
    </location>
    <ligand>
        <name>GTP</name>
        <dbReference type="ChEBI" id="CHEBI:37565"/>
    </ligand>
</feature>
<dbReference type="Proteomes" id="UP001460679">
    <property type="component" value="Chromosome"/>
</dbReference>
<dbReference type="GO" id="GO:0051301">
    <property type="term" value="P:cell division"/>
    <property type="evidence" value="ECO:0007669"/>
    <property type="project" value="UniProtKB-KW"/>
</dbReference>
<feature type="domain" description="Tubulin/FtsZ GTPase" evidence="7">
    <location>
        <begin position="11"/>
        <end position="202"/>
    </location>
</feature>
<keyword evidence="3 5" id="KW-0342">GTP-binding</keyword>
<feature type="binding site" evidence="5">
    <location>
        <position position="184"/>
    </location>
    <ligand>
        <name>GTP</name>
        <dbReference type="ChEBI" id="CHEBI:37565"/>
    </ligand>
</feature>
<dbReference type="InterPro" id="IPR024757">
    <property type="entry name" value="FtsZ_C"/>
</dbReference>
<dbReference type="CDD" id="cd02201">
    <property type="entry name" value="FtsZ_type1"/>
    <property type="match status" value="1"/>
</dbReference>
<evidence type="ECO:0000256" key="3">
    <source>
        <dbReference type="ARBA" id="ARBA00023134"/>
    </source>
</evidence>
<evidence type="ECO:0000313" key="10">
    <source>
        <dbReference type="Proteomes" id="UP001460679"/>
    </source>
</evidence>
<dbReference type="PANTHER" id="PTHR30314:SF3">
    <property type="entry name" value="MITOCHONDRIAL DIVISION PROTEIN FSZA"/>
    <property type="match status" value="1"/>
</dbReference>